<dbReference type="InterPro" id="IPR036097">
    <property type="entry name" value="HisK_dim/P_sf"/>
</dbReference>
<dbReference type="SUPFAM" id="SSF55781">
    <property type="entry name" value="GAF domain-like"/>
    <property type="match status" value="1"/>
</dbReference>
<dbReference type="PANTHER" id="PTHR43719">
    <property type="entry name" value="TWO-COMPONENT HISTIDINE KINASE"/>
    <property type="match status" value="1"/>
</dbReference>
<keyword evidence="2" id="KW-0808">Transferase</keyword>
<dbReference type="Pfam" id="PF00072">
    <property type="entry name" value="Response_reg"/>
    <property type="match status" value="1"/>
</dbReference>
<dbReference type="AlphaFoldDB" id="A0A8K0PBI5"/>
<dbReference type="PROSITE" id="PS50110">
    <property type="entry name" value="RESPONSE_REGULATORY"/>
    <property type="match status" value="1"/>
</dbReference>
<dbReference type="GO" id="GO:0000155">
    <property type="term" value="F:phosphorelay sensor kinase activity"/>
    <property type="evidence" value="ECO:0007669"/>
    <property type="project" value="InterPro"/>
</dbReference>
<feature type="region of interest" description="Disordered" evidence="5">
    <location>
        <begin position="432"/>
        <end position="510"/>
    </location>
</feature>
<evidence type="ECO:0000313" key="8">
    <source>
        <dbReference type="EMBL" id="KAG8625815.1"/>
    </source>
</evidence>
<feature type="domain" description="Histidine kinase" evidence="6">
    <location>
        <begin position="645"/>
        <end position="905"/>
    </location>
</feature>
<dbReference type="CDD" id="cd00082">
    <property type="entry name" value="HisKA"/>
    <property type="match status" value="1"/>
</dbReference>
<feature type="region of interest" description="Disordered" evidence="5">
    <location>
        <begin position="1056"/>
        <end position="1099"/>
    </location>
</feature>
<dbReference type="InterPro" id="IPR005467">
    <property type="entry name" value="His_kinase_dom"/>
</dbReference>
<evidence type="ECO:0000256" key="2">
    <source>
        <dbReference type="ARBA" id="ARBA00022679"/>
    </source>
</evidence>
<dbReference type="SMART" id="SM00448">
    <property type="entry name" value="REC"/>
    <property type="match status" value="1"/>
</dbReference>
<keyword evidence="9" id="KW-1185">Reference proteome</keyword>
<keyword evidence="1 4" id="KW-0597">Phosphoprotein</keyword>
<proteinExistence type="predicted"/>
<dbReference type="InterPro" id="IPR036890">
    <property type="entry name" value="HATPase_C_sf"/>
</dbReference>
<protein>
    <submittedName>
        <fullName evidence="8">Uncharacterized protein</fullName>
    </submittedName>
</protein>
<dbReference type="InterPro" id="IPR001789">
    <property type="entry name" value="Sig_transdc_resp-reg_receiver"/>
</dbReference>
<dbReference type="SUPFAM" id="SSF47384">
    <property type="entry name" value="Homodimeric domain of signal transducing histidine kinase"/>
    <property type="match status" value="1"/>
</dbReference>
<dbReference type="InterPro" id="IPR011006">
    <property type="entry name" value="CheY-like_superfamily"/>
</dbReference>
<dbReference type="Proteomes" id="UP000809789">
    <property type="component" value="Unassembled WGS sequence"/>
</dbReference>
<name>A0A8K0PBI5_9PEZI</name>
<dbReference type="Gene3D" id="3.30.565.10">
    <property type="entry name" value="Histidine kinase-like ATPase, C-terminal domain"/>
    <property type="match status" value="1"/>
</dbReference>
<dbReference type="SMART" id="SM00387">
    <property type="entry name" value="HATPase_c"/>
    <property type="match status" value="1"/>
</dbReference>
<evidence type="ECO:0000256" key="4">
    <source>
        <dbReference type="PROSITE-ProRule" id="PRU00169"/>
    </source>
</evidence>
<evidence type="ECO:0000313" key="9">
    <source>
        <dbReference type="Proteomes" id="UP000809789"/>
    </source>
</evidence>
<evidence type="ECO:0000256" key="5">
    <source>
        <dbReference type="SAM" id="MobiDB-lite"/>
    </source>
</evidence>
<dbReference type="Pfam" id="PF02518">
    <property type="entry name" value="HATPase_c"/>
    <property type="match status" value="1"/>
</dbReference>
<evidence type="ECO:0000256" key="1">
    <source>
        <dbReference type="ARBA" id="ARBA00022553"/>
    </source>
</evidence>
<dbReference type="CDD" id="cd17546">
    <property type="entry name" value="REC_hyHK_CKI1_RcsC-like"/>
    <property type="match status" value="1"/>
</dbReference>
<dbReference type="Pfam" id="PF00512">
    <property type="entry name" value="HisKA"/>
    <property type="match status" value="1"/>
</dbReference>
<dbReference type="Gene3D" id="3.30.450.40">
    <property type="match status" value="1"/>
</dbReference>
<dbReference type="PROSITE" id="PS50109">
    <property type="entry name" value="HIS_KIN"/>
    <property type="match status" value="1"/>
</dbReference>
<feature type="domain" description="Response regulatory" evidence="7">
    <location>
        <begin position="1104"/>
        <end position="1225"/>
    </location>
</feature>
<dbReference type="SUPFAM" id="SSF55874">
    <property type="entry name" value="ATPase domain of HSP90 chaperone/DNA topoisomerase II/histidine kinase"/>
    <property type="match status" value="1"/>
</dbReference>
<comment type="caution">
    <text evidence="8">The sequence shown here is derived from an EMBL/GenBank/DDBJ whole genome shotgun (WGS) entry which is preliminary data.</text>
</comment>
<dbReference type="PRINTS" id="PR00344">
    <property type="entry name" value="BCTRLSENSOR"/>
</dbReference>
<evidence type="ECO:0000259" key="6">
    <source>
        <dbReference type="PROSITE" id="PS50109"/>
    </source>
</evidence>
<dbReference type="Gene3D" id="3.40.50.2300">
    <property type="match status" value="1"/>
</dbReference>
<feature type="region of interest" description="Disordered" evidence="5">
    <location>
        <begin position="534"/>
        <end position="560"/>
    </location>
</feature>
<dbReference type="InterPro" id="IPR004358">
    <property type="entry name" value="Sig_transdc_His_kin-like_C"/>
</dbReference>
<organism evidence="8 9">
    <name type="scientific">Elsinoe batatas</name>
    <dbReference type="NCBI Taxonomy" id="2601811"/>
    <lineage>
        <taxon>Eukaryota</taxon>
        <taxon>Fungi</taxon>
        <taxon>Dikarya</taxon>
        <taxon>Ascomycota</taxon>
        <taxon>Pezizomycotina</taxon>
        <taxon>Dothideomycetes</taxon>
        <taxon>Dothideomycetidae</taxon>
        <taxon>Myriangiales</taxon>
        <taxon>Elsinoaceae</taxon>
        <taxon>Elsinoe</taxon>
    </lineage>
</organism>
<feature type="compositionally biased region" description="Low complexity" evidence="5">
    <location>
        <begin position="1079"/>
        <end position="1091"/>
    </location>
</feature>
<dbReference type="SMART" id="SM00388">
    <property type="entry name" value="HisKA"/>
    <property type="match status" value="1"/>
</dbReference>
<feature type="compositionally biased region" description="Polar residues" evidence="5">
    <location>
        <begin position="492"/>
        <end position="504"/>
    </location>
</feature>
<dbReference type="InterPro" id="IPR050956">
    <property type="entry name" value="2C_system_His_kinase"/>
</dbReference>
<accession>A0A8K0PBI5</accession>
<feature type="region of interest" description="Disordered" evidence="5">
    <location>
        <begin position="318"/>
        <end position="340"/>
    </location>
</feature>
<evidence type="ECO:0000259" key="7">
    <source>
        <dbReference type="PROSITE" id="PS50110"/>
    </source>
</evidence>
<gene>
    <name evidence="8" type="ORF">KVT40_006216</name>
</gene>
<feature type="compositionally biased region" description="Polar residues" evidence="5">
    <location>
        <begin position="448"/>
        <end position="457"/>
    </location>
</feature>
<feature type="modified residue" description="4-aspartylphosphate" evidence="4">
    <location>
        <position position="1155"/>
    </location>
</feature>
<dbReference type="EMBL" id="JAESVG020000007">
    <property type="protein sequence ID" value="KAG8625815.1"/>
    <property type="molecule type" value="Genomic_DNA"/>
</dbReference>
<dbReference type="PANTHER" id="PTHR43719:SF28">
    <property type="entry name" value="PEROXIDE STRESS-ACTIVATED HISTIDINE KINASE MAK1-RELATED"/>
    <property type="match status" value="1"/>
</dbReference>
<dbReference type="InterPro" id="IPR003661">
    <property type="entry name" value="HisK_dim/P_dom"/>
</dbReference>
<dbReference type="Pfam" id="PF01590">
    <property type="entry name" value="GAF"/>
    <property type="match status" value="1"/>
</dbReference>
<reference evidence="8" key="1">
    <citation type="submission" date="2021-07" db="EMBL/GenBank/DDBJ databases">
        <title>Elsinoe batatas strain:CRI-CJ2 Genome sequencing and assembly.</title>
        <authorList>
            <person name="Huang L."/>
        </authorList>
    </citation>
    <scope>NUCLEOTIDE SEQUENCE</scope>
    <source>
        <strain evidence="8">CRI-CJ2</strain>
    </source>
</reference>
<evidence type="ECO:0000256" key="3">
    <source>
        <dbReference type="ARBA" id="ARBA00022777"/>
    </source>
</evidence>
<keyword evidence="3" id="KW-0418">Kinase</keyword>
<dbReference type="SUPFAM" id="SSF52172">
    <property type="entry name" value="CheY-like"/>
    <property type="match status" value="1"/>
</dbReference>
<feature type="compositionally biased region" description="Low complexity" evidence="5">
    <location>
        <begin position="438"/>
        <end position="447"/>
    </location>
</feature>
<dbReference type="InterPro" id="IPR029016">
    <property type="entry name" value="GAF-like_dom_sf"/>
</dbReference>
<dbReference type="Gene3D" id="1.10.287.130">
    <property type="match status" value="1"/>
</dbReference>
<dbReference type="InterPro" id="IPR003018">
    <property type="entry name" value="GAF"/>
</dbReference>
<dbReference type="OrthoDB" id="303614at2759"/>
<sequence length="1240" mass="136631">MSPPAMADMSSQLVGACSPVNDPSSHSAREREVFRFLEPWRSTVRASKVFRSISLADAANPESSYTTVGCDDTALAAFAQLGALRLNADRCLVTLFSKDHEFVLAEATRTLSLQSDATHDTTDGLWIGTASYARSEGLSNLVLPFWSTAQARRPPVSTEGYYHIQSKTAHSLIVNDVRHNEEYASLFPRFNSKVRFLCSVPLRSLRGYVIGAYTIIGTTPRYGISEEEMVFLEDMAETVVNHLESKRAMLQKQNAERLIKGLGVFSQGGSSLREWWLETFDAETQRSRRQEQIAMVDNKDRDRQADEELGDTLKHCRNSERSIVRGQPTTKSHHTVDGARGRIKTGTEVQDFASNDLIEEGASPGPQRFSLRATSTTFDVRHATTQLFARASNLIREAMNADGVMFLDASFTKGKAGRSGKARRLSADGAVLVRESESTTSSGSSGSDFLTDSSNHGDATGKPSHSGRAEKRRRRGPQGDSTSQGCEPLGYSTRTGSSLRNFSSPHKYASLPQRRMERLIKTWPAGKIFNYSEDGTMDSSSGQEGSGAQDGTDNHSQKIGKGAKDADALCRLCDDARSIAFIPVWDPHRERWRASALVWVTTPGRHFTREEDLTYLSSFSHNISGELLRLDMLASDQAKATFISMMSHELRSPLHGVLAGADFLLDTDLDQLQHEMATTVKLAGSALLDTINAILSFTKINTTASNRHNTDKNSILARHDSDGSAEGDECTDLALLTENVVNTVVAGQRYRANARAMERQSSGNVPQLRDFQGAPRESVQVILSITHRSNWLVNVHSGSWVRILTNLVGNALKYTKEGYVHVKLQSDGNIVTLAVQDSGSGISLDYQKHQLYTAFTQEDTMATGTGLGLYIVKQLVSQMQGSISVESDSSRGQGTKILVTVPVIYRAKGSSNDSDDSEFRPQVFSSLPDIGLALCVPPKGDKAAPTATTRNEMLKSTIIQTSRYWLGASVRVIERMEDAVNGDVCFIQQSDFERWSAARPNDAGIPPCRIIVLTERFGSSYDRPFDAALPPHSTMDPPFGPRKFARVLSDVAHPKLPETPTSRPRTLHKHANGFTPQLSRRSSTDSISIDGTPHRGHPAANSKKLLLVEDNDLNMKLLVAWSRKLGVDYVQAENGLEAVKAYQIDPTTFHLILMDISMPIMDGFTATREIRSFEKKHRLRQCRIVAITGVASEDARLDADKAGIDDFLVKPASMGKLKQLIKEMDEDDIQSRERRAQAQT</sequence>
<dbReference type="InterPro" id="IPR003594">
    <property type="entry name" value="HATPase_dom"/>
</dbReference>